<gene>
    <name evidence="2" type="ORF">KSS90_11990</name>
</gene>
<dbReference type="RefSeq" id="WP_217869562.1">
    <property type="nucleotide sequence ID" value="NZ_CP077077.1"/>
</dbReference>
<dbReference type="EMBL" id="CP077077">
    <property type="protein sequence ID" value="QXH58887.1"/>
    <property type="molecule type" value="Genomic_DNA"/>
</dbReference>
<keyword evidence="2" id="KW-0547">Nucleotide-binding</keyword>
<dbReference type="GO" id="GO:0005524">
    <property type="term" value="F:ATP binding"/>
    <property type="evidence" value="ECO:0007669"/>
    <property type="project" value="UniProtKB-KW"/>
</dbReference>
<name>A0ABX8NS42_9PSED</name>
<keyword evidence="3" id="KW-1185">Reference proteome</keyword>
<keyword evidence="2" id="KW-0067">ATP-binding</keyword>
<reference evidence="2 3" key="1">
    <citation type="journal article" date="2021" name="Microorganisms">
        <title>The Ever-Expanding Pseudomonas Genus: Description of 43 New Species and Partition of the Pseudomonas putida Group.</title>
        <authorList>
            <person name="Girard L."/>
            <person name="Lood C."/>
            <person name="Hofte M."/>
            <person name="Vandamme P."/>
            <person name="Rokni-Zadeh H."/>
            <person name="van Noort V."/>
            <person name="Lavigne R."/>
            <person name="De Mot R."/>
        </authorList>
    </citation>
    <scope>NUCLEOTIDE SEQUENCE [LARGE SCALE GENOMIC DNA]</scope>
    <source>
        <strain evidence="2 3">COW77</strain>
    </source>
</reference>
<dbReference type="Pfam" id="PF13304">
    <property type="entry name" value="AAA_21"/>
    <property type="match status" value="1"/>
</dbReference>
<proteinExistence type="predicted"/>
<accession>A0ABX8NS42</accession>
<feature type="domain" description="ATPase AAA-type core" evidence="1">
    <location>
        <begin position="327"/>
        <end position="394"/>
    </location>
</feature>
<evidence type="ECO:0000313" key="2">
    <source>
        <dbReference type="EMBL" id="QXH58887.1"/>
    </source>
</evidence>
<protein>
    <submittedName>
        <fullName evidence="2">ATP-binding protein</fullName>
    </submittedName>
</protein>
<sequence>MKIYSLDKKSLVSIADYPFINLDSQHWDDYGRKTLFTMWVHESASKSVRLGKIKVISSNPEDYGGAGYINVPSGDPQLPDNFASLGQDLDFYRTVASYFSSEDAANLLERINDLATSVGLREQFERLDEYKGSLIRFSEAEQALHRGRNVLEGAEYEDAFEFTFSCKVGNAPGEHAASFNFKEHSGLPNRIIAVIGENGAGKTQYLSKMALALSGEESDGVFSGSRPLFSKIIAISYSAFDNFRRPKSKKTFSYKYCGLRDESGFLTPKKMDAIYASACDRIQKQNRVGEWYSALKLIMARDIVDAIYLDLFENEAFGRVSRNSDGHLSSGQSVLLYVITEIVASIQKDSLILFDEPEVHLHPRAISNMVTMFRFVLEKFGSYAIMATHSPVILQEIPSRYVNVFERVGSVPNVRSVELETFGENISNITKNVFSLAGVENDYRGVLKRLSEKHSLDEVQGLFDGRLSLNAMVFLKGCYEK</sequence>
<dbReference type="Proteomes" id="UP000824010">
    <property type="component" value="Chromosome"/>
</dbReference>
<evidence type="ECO:0000259" key="1">
    <source>
        <dbReference type="Pfam" id="PF13304"/>
    </source>
</evidence>
<evidence type="ECO:0000313" key="3">
    <source>
        <dbReference type="Proteomes" id="UP000824010"/>
    </source>
</evidence>
<dbReference type="InterPro" id="IPR051396">
    <property type="entry name" value="Bact_Antivir_Def_Nuclease"/>
</dbReference>
<organism evidence="2 3">
    <name type="scientific">Pseudomonas maumuensis</name>
    <dbReference type="NCBI Taxonomy" id="2842354"/>
    <lineage>
        <taxon>Bacteria</taxon>
        <taxon>Pseudomonadati</taxon>
        <taxon>Pseudomonadota</taxon>
        <taxon>Gammaproteobacteria</taxon>
        <taxon>Pseudomonadales</taxon>
        <taxon>Pseudomonadaceae</taxon>
        <taxon>Pseudomonas</taxon>
    </lineage>
</organism>
<dbReference type="InterPro" id="IPR003959">
    <property type="entry name" value="ATPase_AAA_core"/>
</dbReference>
<dbReference type="PANTHER" id="PTHR43581:SF2">
    <property type="entry name" value="EXCINUCLEASE ATPASE SUBUNIT"/>
    <property type="match status" value="1"/>
</dbReference>
<dbReference type="PANTHER" id="PTHR43581">
    <property type="entry name" value="ATP/GTP PHOSPHATASE"/>
    <property type="match status" value="1"/>
</dbReference>